<dbReference type="PROSITE" id="PS00409">
    <property type="entry name" value="PROKAR_NTER_METHYL"/>
    <property type="match status" value="1"/>
</dbReference>
<keyword evidence="1" id="KW-0812">Transmembrane</keyword>
<keyword evidence="1" id="KW-0472">Membrane</keyword>
<dbReference type="EMBL" id="JAPJDZ010000008">
    <property type="protein sequence ID" value="MDP5135330.1"/>
    <property type="molecule type" value="Genomic_DNA"/>
</dbReference>
<dbReference type="NCBIfam" id="TIGR02532">
    <property type="entry name" value="IV_pilin_GFxxxE"/>
    <property type="match status" value="1"/>
</dbReference>
<protein>
    <submittedName>
        <fullName evidence="2">Type II secretion system protein</fullName>
    </submittedName>
</protein>
<dbReference type="Proteomes" id="UP001231109">
    <property type="component" value="Unassembled WGS sequence"/>
</dbReference>
<evidence type="ECO:0000256" key="1">
    <source>
        <dbReference type="SAM" id="Phobius"/>
    </source>
</evidence>
<dbReference type="SUPFAM" id="SSF54523">
    <property type="entry name" value="Pili subunits"/>
    <property type="match status" value="1"/>
</dbReference>
<gene>
    <name evidence="2" type="ORF">ORJ04_05120</name>
</gene>
<keyword evidence="1" id="KW-1133">Transmembrane helix</keyword>
<name>A0ABT9HWY7_9GAMM</name>
<keyword evidence="3" id="KW-1185">Reference proteome</keyword>
<proteinExistence type="predicted"/>
<comment type="caution">
    <text evidence="2">The sequence shown here is derived from an EMBL/GenBank/DDBJ whole genome shotgun (WGS) entry which is preliminary data.</text>
</comment>
<dbReference type="RefSeq" id="WP_037054321.1">
    <property type="nucleotide sequence ID" value="NZ_JAPJDZ010000008.1"/>
</dbReference>
<dbReference type="InterPro" id="IPR012902">
    <property type="entry name" value="N_methyl_site"/>
</dbReference>
<sequence>MRCRGFTLIELIVTMVLLGILATGVSSYLGFGARLYSDVAQREQILGQSRFVAERLVRELRNAAPNSVRLNELPGVISCLEFTPVEASGVYTTLPVYPVSDTEIHLQLFNWDSSLLNLPLIVYPTEANDYYGVSTHRVNLAATVQNAAAITDPANGASVELQLTAAHSFAAHSPERRFYILATPVSYCASNGEIRRLVGHSFAAGFPSAGAGVLMAQQLRDAAFRVWEPVLNRNAVVNVFLQFGSDSSSDMFFNYEVHLANVP</sequence>
<evidence type="ECO:0000313" key="2">
    <source>
        <dbReference type="EMBL" id="MDP5135330.1"/>
    </source>
</evidence>
<feature type="transmembrane region" description="Helical" evidence="1">
    <location>
        <begin position="7"/>
        <end position="31"/>
    </location>
</feature>
<organism evidence="2 3">
    <name type="scientific">Rheinheimera baltica</name>
    <dbReference type="NCBI Taxonomy" id="67576"/>
    <lineage>
        <taxon>Bacteria</taxon>
        <taxon>Pseudomonadati</taxon>
        <taxon>Pseudomonadota</taxon>
        <taxon>Gammaproteobacteria</taxon>
        <taxon>Chromatiales</taxon>
        <taxon>Chromatiaceae</taxon>
        <taxon>Rheinheimera</taxon>
    </lineage>
</organism>
<evidence type="ECO:0000313" key="3">
    <source>
        <dbReference type="Proteomes" id="UP001231109"/>
    </source>
</evidence>
<accession>A0ABT9HWY7</accession>
<reference evidence="2 3" key="1">
    <citation type="submission" date="2022-11" db="EMBL/GenBank/DDBJ databases">
        <title>Viruses from the air-sea interface of a natural surface slick.</title>
        <authorList>
            <person name="Rahlff J."/>
            <person name="Holmfeldt K."/>
        </authorList>
    </citation>
    <scope>NUCLEOTIDE SEQUENCE [LARGE SCALE GENOMIC DNA]</scope>
    <source>
        <strain evidence="2 3">SMS4</strain>
    </source>
</reference>
<dbReference type="Pfam" id="PF07963">
    <property type="entry name" value="N_methyl"/>
    <property type="match status" value="1"/>
</dbReference>
<dbReference type="InterPro" id="IPR045584">
    <property type="entry name" value="Pilin-like"/>
</dbReference>